<protein>
    <submittedName>
        <fullName evidence="1">Uncharacterized protein</fullName>
    </submittedName>
</protein>
<dbReference type="Proteomes" id="UP000002411">
    <property type="component" value="Plasmid pCKL555A"/>
</dbReference>
<reference evidence="1 2" key="1">
    <citation type="journal article" date="2008" name="Proc. Natl. Acad. Sci. U.S.A.">
        <title>The genome of Clostridium kluyveri, a strict anaerobe with unique metabolic features.</title>
        <authorList>
            <person name="Seedorf H."/>
            <person name="Fricke W.F."/>
            <person name="Veith B."/>
            <person name="Brueggemann H."/>
            <person name="Liesegang H."/>
            <person name="Strittmatter A."/>
            <person name="Miethke M."/>
            <person name="Buckel W."/>
            <person name="Hinderberger J."/>
            <person name="Li F."/>
            <person name="Hagemeier C."/>
            <person name="Thauer R.K."/>
            <person name="Gottschalk G."/>
        </authorList>
    </citation>
    <scope>NUCLEOTIDE SEQUENCE [LARGE SCALE GENOMIC DNA]</scope>
    <source>
        <strain evidence="2">ATCC 8527 / DSM 555 / NCIMB 10680</strain>
        <plasmid evidence="1 2">pCKL555A</plasmid>
    </source>
</reference>
<evidence type="ECO:0000313" key="1">
    <source>
        <dbReference type="EMBL" id="ABQ23618.1"/>
    </source>
</evidence>
<evidence type="ECO:0000313" key="2">
    <source>
        <dbReference type="Proteomes" id="UP000002411"/>
    </source>
</evidence>
<keyword evidence="1" id="KW-0614">Plasmid</keyword>
<geneLocation type="plasmid" evidence="1 2">
    <name>pCKL555A</name>
</geneLocation>
<dbReference type="KEGG" id="ckl:CKL_4019"/>
<dbReference type="EMBL" id="CP000674">
    <property type="protein sequence ID" value="ABQ23618.1"/>
    <property type="molecule type" value="Genomic_DNA"/>
</dbReference>
<accession>A5F9P5</accession>
<keyword evidence="2" id="KW-1185">Reference proteome</keyword>
<dbReference type="RefSeq" id="WP_011930365.1">
    <property type="nucleotide sequence ID" value="NC_009466.1"/>
</dbReference>
<sequence>MSKLFKFWRWRLEIKLSKLPDQKRVEILANKLIEELNIQVDNECHNVNLWVHDKEQLTIDSSSNKELNYIFKGKYTGK</sequence>
<gene>
    <name evidence="1" type="ordered locus">CKL_4019</name>
</gene>
<name>A5F9P5_CLOK5</name>
<proteinExistence type="predicted"/>
<organism evidence="1 2">
    <name type="scientific">Clostridium kluyveri (strain ATCC 8527 / DSM 555 / NBRC 12016 / NCIMB 10680 / K1)</name>
    <dbReference type="NCBI Taxonomy" id="431943"/>
    <lineage>
        <taxon>Bacteria</taxon>
        <taxon>Bacillati</taxon>
        <taxon>Bacillota</taxon>
        <taxon>Clostridia</taxon>
        <taxon>Eubacteriales</taxon>
        <taxon>Clostridiaceae</taxon>
        <taxon>Clostridium</taxon>
    </lineage>
</organism>
<dbReference type="AlphaFoldDB" id="A5F9P5"/>
<dbReference type="HOGENOM" id="CLU_2615790_0_0_9"/>